<reference evidence="7 8" key="1">
    <citation type="submission" date="2018-01" db="EMBL/GenBank/DDBJ databases">
        <title>Metagenomic assembled genomes from two thermal pools in the Uzon Caldera, Kamchatka, Russia.</title>
        <authorList>
            <person name="Wilkins L."/>
            <person name="Ettinger C."/>
        </authorList>
    </citation>
    <scope>NUCLEOTIDE SEQUENCE [LARGE SCALE GENOMIC DNA]</scope>
    <source>
        <strain evidence="7">ZAV-05</strain>
    </source>
</reference>
<dbReference type="EMBL" id="PNIN01000046">
    <property type="protein sequence ID" value="PMP71094.1"/>
    <property type="molecule type" value="Genomic_DNA"/>
</dbReference>
<feature type="domain" description="SH3b1" evidence="6">
    <location>
        <begin position="123"/>
        <end position="161"/>
    </location>
</feature>
<comment type="caution">
    <text evidence="7">The sequence shown here is derived from an EMBL/GenBank/DDBJ whole genome shotgun (WGS) entry which is preliminary data.</text>
</comment>
<evidence type="ECO:0000256" key="1">
    <source>
        <dbReference type="ARBA" id="ARBA00007074"/>
    </source>
</evidence>
<evidence type="ECO:0000313" key="8">
    <source>
        <dbReference type="Proteomes" id="UP000242881"/>
    </source>
</evidence>
<evidence type="ECO:0000313" key="7">
    <source>
        <dbReference type="EMBL" id="PMP71094.1"/>
    </source>
</evidence>
<evidence type="ECO:0000256" key="3">
    <source>
        <dbReference type="ARBA" id="ARBA00022801"/>
    </source>
</evidence>
<evidence type="ECO:0000256" key="2">
    <source>
        <dbReference type="ARBA" id="ARBA00022670"/>
    </source>
</evidence>
<evidence type="ECO:0000259" key="5">
    <source>
        <dbReference type="Pfam" id="PF00877"/>
    </source>
</evidence>
<keyword evidence="4" id="KW-0788">Thiol protease</keyword>
<dbReference type="GO" id="GO:0008234">
    <property type="term" value="F:cysteine-type peptidase activity"/>
    <property type="evidence" value="ECO:0007669"/>
    <property type="project" value="UniProtKB-KW"/>
</dbReference>
<dbReference type="Gene3D" id="3.90.1720.10">
    <property type="entry name" value="endopeptidase domain like (from Nostoc punctiforme)"/>
    <property type="match status" value="1"/>
</dbReference>
<sequence>MFINLKNFFILIFFANLSYAEIIDISSLNHYIYTHIEYSADLEHFPANTEKDIKKRLLEKESFDQRIKFINNQPINSTIIENLLQNRNLSAITSVNHFGFTKKRSNIKMFPTNAALTYKPDDKIDRNQYSLIEPFEPVIILHTSKDGEWFFIQTFFTRGWINKNDVYNVSYNNFKRYFNTKKIVIVRDRVKMGDLIFGAGSRIPIEDEDEQYYTIIMPDSKRIRLKKDDGLSIFPVVYNSEIAKNFLESLLNQPYDWGGKNGYRDCSSLVMDLFRIFGVDLPRNSRQQAEVGEIIWERGDKKSFFIALGKAEPFCTFIHMKGHIIIYGGKDKDDYLIYHAVERFGNISYNKVVKQHIISDNTNLWSKAYRITTICRSKEKRYD</sequence>
<keyword evidence="2" id="KW-0645">Protease</keyword>
<dbReference type="Proteomes" id="UP000242881">
    <property type="component" value="Unassembled WGS sequence"/>
</dbReference>
<evidence type="ECO:0008006" key="9">
    <source>
        <dbReference type="Google" id="ProtNLM"/>
    </source>
</evidence>
<dbReference type="GO" id="GO:0006508">
    <property type="term" value="P:proteolysis"/>
    <property type="evidence" value="ECO:0007669"/>
    <property type="project" value="UniProtKB-KW"/>
</dbReference>
<evidence type="ECO:0000259" key="6">
    <source>
        <dbReference type="Pfam" id="PF12913"/>
    </source>
</evidence>
<dbReference type="Pfam" id="PF12913">
    <property type="entry name" value="SH3_6"/>
    <property type="match status" value="1"/>
</dbReference>
<dbReference type="InterPro" id="IPR039439">
    <property type="entry name" value="SH3b1_dom"/>
</dbReference>
<dbReference type="InterPro" id="IPR000064">
    <property type="entry name" value="NLP_P60_dom"/>
</dbReference>
<feature type="domain" description="NlpC/P60" evidence="5">
    <location>
        <begin position="253"/>
        <end position="297"/>
    </location>
</feature>
<dbReference type="SUPFAM" id="SSF54001">
    <property type="entry name" value="Cysteine proteinases"/>
    <property type="match status" value="1"/>
</dbReference>
<accession>A0A2J6WL36</accession>
<name>A0A2J6WL36_9BACT</name>
<organism evidence="7 8">
    <name type="scientific">Calditerrivibrio nitroreducens</name>
    <dbReference type="NCBI Taxonomy" id="477976"/>
    <lineage>
        <taxon>Bacteria</taxon>
        <taxon>Pseudomonadati</taxon>
        <taxon>Deferribacterota</taxon>
        <taxon>Deferribacteres</taxon>
        <taxon>Deferribacterales</taxon>
        <taxon>Calditerrivibrionaceae</taxon>
    </lineage>
</organism>
<keyword evidence="3" id="KW-0378">Hydrolase</keyword>
<evidence type="ECO:0000256" key="4">
    <source>
        <dbReference type="ARBA" id="ARBA00022807"/>
    </source>
</evidence>
<proteinExistence type="inferred from homology"/>
<dbReference type="AlphaFoldDB" id="A0A2J6WL36"/>
<protein>
    <recommendedName>
        <fullName evidence="9">NLP/P60 protein</fullName>
    </recommendedName>
</protein>
<comment type="similarity">
    <text evidence="1">Belongs to the peptidase C40 family.</text>
</comment>
<gene>
    <name evidence="7" type="ORF">C0187_04575</name>
</gene>
<dbReference type="Pfam" id="PF00877">
    <property type="entry name" value="NLPC_P60"/>
    <property type="match status" value="1"/>
</dbReference>
<dbReference type="InterPro" id="IPR038765">
    <property type="entry name" value="Papain-like_cys_pep_sf"/>
</dbReference>